<reference evidence="1" key="1">
    <citation type="journal article" date="2014" name="Nat. Commun.">
        <title>The tobacco genome sequence and its comparison with those of tomato and potato.</title>
        <authorList>
            <person name="Sierro N."/>
            <person name="Battey J.N."/>
            <person name="Ouadi S."/>
            <person name="Bakaher N."/>
            <person name="Bovet L."/>
            <person name="Willig A."/>
            <person name="Goepfert S."/>
            <person name="Peitsch M.C."/>
            <person name="Ivanov N.V."/>
        </authorList>
    </citation>
    <scope>NUCLEOTIDE SEQUENCE [LARGE SCALE GENOMIC DNA]</scope>
</reference>
<accession>A0AC58TNQ6</accession>
<organism evidence="1 2">
    <name type="scientific">Nicotiana tabacum</name>
    <name type="common">Common tobacco</name>
    <dbReference type="NCBI Taxonomy" id="4097"/>
    <lineage>
        <taxon>Eukaryota</taxon>
        <taxon>Viridiplantae</taxon>
        <taxon>Streptophyta</taxon>
        <taxon>Embryophyta</taxon>
        <taxon>Tracheophyta</taxon>
        <taxon>Spermatophyta</taxon>
        <taxon>Magnoliopsida</taxon>
        <taxon>eudicotyledons</taxon>
        <taxon>Gunneridae</taxon>
        <taxon>Pentapetalae</taxon>
        <taxon>asterids</taxon>
        <taxon>lamiids</taxon>
        <taxon>Solanales</taxon>
        <taxon>Solanaceae</taxon>
        <taxon>Nicotianoideae</taxon>
        <taxon>Nicotianeae</taxon>
        <taxon>Nicotiana</taxon>
    </lineage>
</organism>
<keyword evidence="1" id="KW-1185">Reference proteome</keyword>
<gene>
    <name evidence="2" type="primary">LOC142175759</name>
</gene>
<proteinExistence type="predicted"/>
<dbReference type="Proteomes" id="UP000790787">
    <property type="component" value="Chromosome 22"/>
</dbReference>
<name>A0AC58TNQ6_TOBAC</name>
<reference evidence="2" key="2">
    <citation type="submission" date="2025-08" db="UniProtKB">
        <authorList>
            <consortium name="RefSeq"/>
        </authorList>
    </citation>
    <scope>IDENTIFICATION</scope>
    <source>
        <tissue evidence="2">Leaf</tissue>
    </source>
</reference>
<protein>
    <submittedName>
        <fullName evidence="2">Non-specific lipid-transfer protein 1-like</fullName>
    </submittedName>
</protein>
<evidence type="ECO:0000313" key="1">
    <source>
        <dbReference type="Proteomes" id="UP000790787"/>
    </source>
</evidence>
<dbReference type="RefSeq" id="XP_075098848.1">
    <property type="nucleotide sequence ID" value="XM_075242747.1"/>
</dbReference>
<evidence type="ECO:0000313" key="2">
    <source>
        <dbReference type="RefSeq" id="XP_075098848.1"/>
    </source>
</evidence>
<sequence length="118" mass="12361">MTNSKLVPLSLLLVCTVLVAALQTKALLSCDTVYSSLQPCIGYVLGGGTLPPDCCGGLKSLLTVAKTTLDRQSFCSCVKGVASSATPEELARANGLAGRCHARVLFKIRPDMDCSKVK</sequence>